<sequence>MGDLSEMKPPFPLNDLHEAFPVPKAFRENEPQHTGFMAPVRFEGSITDLEIIGDVPTEISGTFYRVMPEPHYPSFIENDPWFNGDGVVSAFKIKDGHVDFKQAFVRTEKYVKEAEARRALLGKYRNKYTDAIAFQVRSTANTNIVYWNGKLLALKEDSPPYSMDPTTLKTIGLETFDGQLPALTFTAHPKFDPDTRDMVCFGYEAKGDGTPDICYYSIGPDGKFKETVWLTCPVVAMIHDFAVTKNYIVLPVVNQTCDVERMKKGGQHWQFDNDLPTYIGILPRYGATGSDVKWFTAPHGFVGHVANAFEDEHGNIELSMAWSKQNVFFWWPDKDGRGPAPESISSDLLRWTIDPKATDLKLPAGEILATGDLEFPKIDDRHVMSRHSKVFYSIFQPQLVDFPFVGPRMGGGFPPYNGFARLDTKTGEVSRYFAGPRKFTQELVFIPRSHAGEEGDGWILFLQNNFESMTSELAIVDTKDVSRTVALIKLPVRLRPGLHGNWVDDADVDGHPMRKAPTTS</sequence>
<keyword evidence="2 5" id="KW-0479">Metal-binding</keyword>
<dbReference type="Proteomes" id="UP001203852">
    <property type="component" value="Unassembled WGS sequence"/>
</dbReference>
<keyword evidence="4 5" id="KW-0408">Iron</keyword>
<gene>
    <name evidence="6" type="ORF">EDD36DRAFT_54419</name>
</gene>
<organism evidence="6 7">
    <name type="scientific">Exophiala viscosa</name>
    <dbReference type="NCBI Taxonomy" id="2486360"/>
    <lineage>
        <taxon>Eukaryota</taxon>
        <taxon>Fungi</taxon>
        <taxon>Dikarya</taxon>
        <taxon>Ascomycota</taxon>
        <taxon>Pezizomycotina</taxon>
        <taxon>Eurotiomycetes</taxon>
        <taxon>Chaetothyriomycetidae</taxon>
        <taxon>Chaetothyriales</taxon>
        <taxon>Herpotrichiellaceae</taxon>
        <taxon>Exophiala</taxon>
    </lineage>
</organism>
<feature type="binding site" evidence="5">
    <location>
        <position position="304"/>
    </location>
    <ligand>
        <name>Fe cation</name>
        <dbReference type="ChEBI" id="CHEBI:24875"/>
        <note>catalytic</note>
    </ligand>
</feature>
<evidence type="ECO:0000256" key="4">
    <source>
        <dbReference type="ARBA" id="ARBA00023004"/>
    </source>
</evidence>
<dbReference type="PANTHER" id="PTHR10543">
    <property type="entry name" value="BETA-CAROTENE DIOXYGENASE"/>
    <property type="match status" value="1"/>
</dbReference>
<dbReference type="EMBL" id="MU404359">
    <property type="protein sequence ID" value="KAI1609680.1"/>
    <property type="molecule type" value="Genomic_DNA"/>
</dbReference>
<evidence type="ECO:0000313" key="7">
    <source>
        <dbReference type="Proteomes" id="UP001203852"/>
    </source>
</evidence>
<evidence type="ECO:0000256" key="2">
    <source>
        <dbReference type="ARBA" id="ARBA00022723"/>
    </source>
</evidence>
<dbReference type="GO" id="GO:0046872">
    <property type="term" value="F:metal ion binding"/>
    <property type="evidence" value="ECO:0007669"/>
    <property type="project" value="UniProtKB-KW"/>
</dbReference>
<evidence type="ECO:0000313" key="6">
    <source>
        <dbReference type="EMBL" id="KAI1609680.1"/>
    </source>
</evidence>
<dbReference type="Pfam" id="PF03055">
    <property type="entry name" value="RPE65"/>
    <property type="match status" value="1"/>
</dbReference>
<comment type="caution">
    <text evidence="6">The sequence shown here is derived from an EMBL/GenBank/DDBJ whole genome shotgun (WGS) entry which is preliminary data.</text>
</comment>
<evidence type="ECO:0000256" key="3">
    <source>
        <dbReference type="ARBA" id="ARBA00023002"/>
    </source>
</evidence>
<protein>
    <submittedName>
        <fullName evidence="6">Carotenoid oxygenase</fullName>
    </submittedName>
</protein>
<comment type="similarity">
    <text evidence="1">Belongs to the carotenoid oxygenase family.</text>
</comment>
<evidence type="ECO:0000256" key="5">
    <source>
        <dbReference type="PIRSR" id="PIRSR604294-1"/>
    </source>
</evidence>
<proteinExistence type="inferred from homology"/>
<keyword evidence="7" id="KW-1185">Reference proteome</keyword>
<keyword evidence="3" id="KW-0560">Oxidoreductase</keyword>
<name>A0AAN6DRW2_9EURO</name>
<dbReference type="InterPro" id="IPR004294">
    <property type="entry name" value="Carotenoid_Oase"/>
</dbReference>
<evidence type="ECO:0000256" key="1">
    <source>
        <dbReference type="ARBA" id="ARBA00006787"/>
    </source>
</evidence>
<feature type="binding site" evidence="5">
    <location>
        <position position="188"/>
    </location>
    <ligand>
        <name>Fe cation</name>
        <dbReference type="ChEBI" id="CHEBI:24875"/>
        <note>catalytic</note>
    </ligand>
</feature>
<dbReference type="AlphaFoldDB" id="A0AAN6DRW2"/>
<dbReference type="GO" id="GO:0016121">
    <property type="term" value="P:carotene catabolic process"/>
    <property type="evidence" value="ECO:0007669"/>
    <property type="project" value="TreeGrafter"/>
</dbReference>
<accession>A0AAN6DRW2</accession>
<reference evidence="6" key="1">
    <citation type="journal article" date="2022" name="bioRxiv">
        <title>Deciphering the potential niche of two novel black yeast fungi from a biological soil crust based on their genomes, phenotypes, and melanin regulation.</title>
        <authorList>
            <consortium name="DOE Joint Genome Institute"/>
            <person name="Carr E.C."/>
            <person name="Barton Q."/>
            <person name="Grambo S."/>
            <person name="Sullivan M."/>
            <person name="Renfro C.M."/>
            <person name="Kuo A."/>
            <person name="Pangilinan J."/>
            <person name="Lipzen A."/>
            <person name="Keymanesh K."/>
            <person name="Savage E."/>
            <person name="Barry K."/>
            <person name="Grigoriev I.V."/>
            <person name="Riekhof W.R."/>
            <person name="Harris S.S."/>
        </authorList>
    </citation>
    <scope>NUCLEOTIDE SEQUENCE</scope>
    <source>
        <strain evidence="6">JF 03-4F</strain>
    </source>
</reference>
<feature type="binding site" evidence="5">
    <location>
        <position position="239"/>
    </location>
    <ligand>
        <name>Fe cation</name>
        <dbReference type="ChEBI" id="CHEBI:24875"/>
        <note>catalytic</note>
    </ligand>
</feature>
<dbReference type="PANTHER" id="PTHR10543:SF89">
    <property type="entry name" value="CAROTENOID 9,10(9',10')-CLEAVAGE DIOXYGENASE 1"/>
    <property type="match status" value="1"/>
</dbReference>
<feature type="binding site" evidence="5">
    <location>
        <position position="499"/>
    </location>
    <ligand>
        <name>Fe cation</name>
        <dbReference type="ChEBI" id="CHEBI:24875"/>
        <note>catalytic</note>
    </ligand>
</feature>
<comment type="cofactor">
    <cofactor evidence="5">
        <name>Fe(2+)</name>
        <dbReference type="ChEBI" id="CHEBI:29033"/>
    </cofactor>
    <text evidence="5">Binds 1 Fe(2+) ion per subunit.</text>
</comment>
<dbReference type="GO" id="GO:0010436">
    <property type="term" value="F:carotenoid dioxygenase activity"/>
    <property type="evidence" value="ECO:0007669"/>
    <property type="project" value="TreeGrafter"/>
</dbReference>